<organism evidence="1 2">
    <name type="scientific">Orbilia oligospora</name>
    <name type="common">Nematode-trapping fungus</name>
    <name type="synonym">Arthrobotrys oligospora</name>
    <dbReference type="NCBI Taxonomy" id="2813651"/>
    <lineage>
        <taxon>Eukaryota</taxon>
        <taxon>Fungi</taxon>
        <taxon>Dikarya</taxon>
        <taxon>Ascomycota</taxon>
        <taxon>Pezizomycotina</taxon>
        <taxon>Orbiliomycetes</taxon>
        <taxon>Orbiliales</taxon>
        <taxon>Orbiliaceae</taxon>
        <taxon>Orbilia</taxon>
    </lineage>
</organism>
<name>A0A7C8N6W8_ORBOL</name>
<dbReference type="AlphaFoldDB" id="A0A7C8N6W8"/>
<dbReference type="EMBL" id="WIQW01000079">
    <property type="protein sequence ID" value="KAF3087093.1"/>
    <property type="molecule type" value="Genomic_DNA"/>
</dbReference>
<gene>
    <name evidence="1" type="ORF">TWF102_010621</name>
</gene>
<protein>
    <submittedName>
        <fullName evidence="1">Uncharacterized protein</fullName>
    </submittedName>
</protein>
<evidence type="ECO:0000313" key="2">
    <source>
        <dbReference type="Proteomes" id="UP000475325"/>
    </source>
</evidence>
<accession>A0A7C8N6W8</accession>
<sequence length="90" mass="9882">MQAGITDSLKGQHLSIHRYSIMIFCMHAGQVVPRIDATCIAVVQGRYPEATTELSDIAAKGCSDIISYHVQYSYGKPHREHSKFSALTGS</sequence>
<proteinExistence type="predicted"/>
<dbReference type="Proteomes" id="UP000475325">
    <property type="component" value="Unassembled WGS sequence"/>
</dbReference>
<comment type="caution">
    <text evidence="1">The sequence shown here is derived from an EMBL/GenBank/DDBJ whole genome shotgun (WGS) entry which is preliminary data.</text>
</comment>
<reference evidence="1 2" key="1">
    <citation type="submission" date="2019-06" db="EMBL/GenBank/DDBJ databases">
        <authorList>
            <person name="Palmer J.M."/>
        </authorList>
    </citation>
    <scope>NUCLEOTIDE SEQUENCE [LARGE SCALE GENOMIC DNA]</scope>
    <source>
        <strain evidence="1 2">TWF102</strain>
    </source>
</reference>
<evidence type="ECO:0000313" key="1">
    <source>
        <dbReference type="EMBL" id="KAF3087093.1"/>
    </source>
</evidence>